<feature type="transmembrane region" description="Helical" evidence="5">
    <location>
        <begin position="56"/>
        <end position="74"/>
    </location>
</feature>
<dbReference type="GO" id="GO:0016874">
    <property type="term" value="F:ligase activity"/>
    <property type="evidence" value="ECO:0007669"/>
    <property type="project" value="UniProtKB-KW"/>
</dbReference>
<dbReference type="InterPro" id="IPR021797">
    <property type="entry name" value="Wzy_C_2"/>
</dbReference>
<dbReference type="RefSeq" id="WP_216984459.1">
    <property type="nucleotide sequence ID" value="NZ_CP077365.1"/>
</dbReference>
<feature type="domain" description="Virulence factor membrane-bound polymerase C-terminal" evidence="7">
    <location>
        <begin position="362"/>
        <end position="521"/>
    </location>
</feature>
<keyword evidence="4 5" id="KW-0472">Membrane</keyword>
<evidence type="ECO:0000313" key="9">
    <source>
        <dbReference type="EMBL" id="QXB45270.1"/>
    </source>
</evidence>
<sequence length="544" mass="63749">MPFRLIYIFSFIFLLLSILNPIHTLPWVGFFSEFSCYIAGWLLTLSLCFFKNKIPVDIIPFLIILLVPLIQYIFGEIFFFSNFFFSTISLLYFLLMLIVGFNSKIRSFNIIMYLAIFFITSGLFSSLIAIIQWVGLSENKLFIMGLVGNRPYGNMAQPNHLATFLCVSLLSLWYLFEKYKINQFTLSFFSIFISTSILLTQSRTAWIILFLFLMFLSIGIKKYNLRLSMKNIGFLSIFIIFFGISLPYFNLILSSNFNIINTVGLIDRATTGYQRLEIWNQMIHAITEEPWHGYGWNQTTAAQFRVIDSIHNKEWVTSAHNLILDIFVWCGIPLGLLIVSYFVYLYVKIIFSISDLESIFCFLAISSILIHSLLEFPLYYSYFFIPFALFLGYALGYKYKVCLKINSLFILFFLIFNFFLGVVVFKEYLKINDNLFSGKLHAMGNQRDKVKLPYKLVFFDFFDERAKWLALYPKMKVDREEILLGNKMVQTYLKPYDIYKYAQLLAFNGCKEESIRQLKILSILYDIHVSYEDLLRKDNSLISN</sequence>
<accession>A0ABX8L0C0</accession>
<keyword evidence="2 5" id="KW-0812">Transmembrane</keyword>
<dbReference type="Pfam" id="PF11846">
    <property type="entry name" value="Wzy_C_2"/>
    <property type="match status" value="1"/>
</dbReference>
<proteinExistence type="predicted"/>
<dbReference type="EMBL" id="CP077365">
    <property type="protein sequence ID" value="QXB45270.1"/>
    <property type="molecule type" value="Genomic_DNA"/>
</dbReference>
<feature type="transmembrane region" description="Helical" evidence="5">
    <location>
        <begin position="80"/>
        <end position="99"/>
    </location>
</feature>
<reference evidence="9 10" key="1">
    <citation type="submission" date="2021-06" db="EMBL/GenBank/DDBJ databases">
        <title>FDA dAtabase for Regulatory Grade micrObial Sequences (FDA-ARGOS): Supporting development and validation of Infectious Disease Dx tests.</title>
        <authorList>
            <person name="Sproer C."/>
            <person name="Gronow S."/>
            <person name="Severitt S."/>
            <person name="Schroder I."/>
            <person name="Tallon L."/>
            <person name="Sadzewicz L."/>
            <person name="Zhao X."/>
            <person name="Boylan J."/>
            <person name="Ott S."/>
            <person name="Bowen H."/>
            <person name="Vavikolanu K."/>
            <person name="Mehta A."/>
            <person name="Aluvathingal J."/>
            <person name="Nadendla S."/>
            <person name="Lowell S."/>
            <person name="Myers T."/>
            <person name="Yan Y."/>
        </authorList>
    </citation>
    <scope>NUCLEOTIDE SEQUENCE [LARGE SCALE GENOMIC DNA]</scope>
    <source>
        <strain evidence="9 10">FDAARGOS 1400</strain>
    </source>
</reference>
<dbReference type="PANTHER" id="PTHR37422">
    <property type="entry name" value="TEICHURONIC ACID BIOSYNTHESIS PROTEIN TUAE"/>
    <property type="match status" value="1"/>
</dbReference>
<keyword evidence="9" id="KW-0436">Ligase</keyword>
<evidence type="ECO:0000256" key="5">
    <source>
        <dbReference type="SAM" id="Phobius"/>
    </source>
</evidence>
<evidence type="ECO:0000256" key="1">
    <source>
        <dbReference type="ARBA" id="ARBA00004141"/>
    </source>
</evidence>
<feature type="transmembrane region" description="Helical" evidence="5">
    <location>
        <begin position="326"/>
        <end position="347"/>
    </location>
</feature>
<dbReference type="Pfam" id="PF15864">
    <property type="entry name" value="PglL_A"/>
    <property type="match status" value="1"/>
</dbReference>
<evidence type="ECO:0000256" key="2">
    <source>
        <dbReference type="ARBA" id="ARBA00022692"/>
    </source>
</evidence>
<feature type="transmembrane region" description="Helical" evidence="5">
    <location>
        <begin position="356"/>
        <end position="373"/>
    </location>
</feature>
<feature type="transmembrane region" description="Helical" evidence="5">
    <location>
        <begin position="155"/>
        <end position="176"/>
    </location>
</feature>
<name>A0ABX8L0C0_9GAMM</name>
<feature type="transmembrane region" description="Helical" evidence="5">
    <location>
        <begin position="408"/>
        <end position="425"/>
    </location>
</feature>
<dbReference type="PANTHER" id="PTHR37422:SF13">
    <property type="entry name" value="LIPOPOLYSACCHARIDE BIOSYNTHESIS PROTEIN PA4999-RELATED"/>
    <property type="match status" value="1"/>
</dbReference>
<evidence type="ECO:0000259" key="6">
    <source>
        <dbReference type="Pfam" id="PF04932"/>
    </source>
</evidence>
<dbReference type="Pfam" id="PF04932">
    <property type="entry name" value="Wzy_C"/>
    <property type="match status" value="1"/>
</dbReference>
<feature type="transmembrane region" description="Helical" evidence="5">
    <location>
        <begin position="232"/>
        <end position="253"/>
    </location>
</feature>
<dbReference type="Proteomes" id="UP000683517">
    <property type="component" value="Chromosome"/>
</dbReference>
<feature type="transmembrane region" description="Helical" evidence="5">
    <location>
        <begin position="111"/>
        <end position="135"/>
    </location>
</feature>
<feature type="domain" description="O-antigen ligase-related" evidence="6">
    <location>
        <begin position="189"/>
        <end position="338"/>
    </location>
</feature>
<feature type="transmembrane region" description="Helical" evidence="5">
    <location>
        <begin position="183"/>
        <end position="199"/>
    </location>
</feature>
<feature type="transmembrane region" description="Helical" evidence="5">
    <location>
        <begin position="5"/>
        <end position="22"/>
    </location>
</feature>
<feature type="transmembrane region" description="Helical" evidence="5">
    <location>
        <begin position="28"/>
        <end position="49"/>
    </location>
</feature>
<evidence type="ECO:0000256" key="3">
    <source>
        <dbReference type="ARBA" id="ARBA00022989"/>
    </source>
</evidence>
<gene>
    <name evidence="9" type="ORF">I6L30_12560</name>
</gene>
<keyword evidence="3 5" id="KW-1133">Transmembrane helix</keyword>
<feature type="transmembrane region" description="Helical" evidence="5">
    <location>
        <begin position="205"/>
        <end position="220"/>
    </location>
</feature>
<organism evidence="9 10">
    <name type="scientific">Acinetobacter seifertii</name>
    <dbReference type="NCBI Taxonomy" id="1530123"/>
    <lineage>
        <taxon>Bacteria</taxon>
        <taxon>Pseudomonadati</taxon>
        <taxon>Pseudomonadota</taxon>
        <taxon>Gammaproteobacteria</taxon>
        <taxon>Moraxellales</taxon>
        <taxon>Moraxellaceae</taxon>
        <taxon>Acinetobacter</taxon>
        <taxon>Acinetobacter calcoaceticus/baumannii complex</taxon>
    </lineage>
</organism>
<dbReference type="InterPro" id="IPR051533">
    <property type="entry name" value="WaaL-like"/>
</dbReference>
<dbReference type="InterPro" id="IPR031726">
    <property type="entry name" value="PglL_A"/>
</dbReference>
<evidence type="ECO:0000256" key="4">
    <source>
        <dbReference type="ARBA" id="ARBA00023136"/>
    </source>
</evidence>
<evidence type="ECO:0000259" key="8">
    <source>
        <dbReference type="Pfam" id="PF15864"/>
    </source>
</evidence>
<keyword evidence="10" id="KW-1185">Reference proteome</keyword>
<comment type="subcellular location">
    <subcellularLocation>
        <location evidence="1">Membrane</location>
        <topology evidence="1">Multi-pass membrane protein</topology>
    </subcellularLocation>
</comment>
<dbReference type="InterPro" id="IPR007016">
    <property type="entry name" value="O-antigen_ligase-rel_domated"/>
</dbReference>
<protein>
    <submittedName>
        <fullName evidence="9">Pilin glycosylation ligase domain-containing protein</fullName>
    </submittedName>
</protein>
<evidence type="ECO:0000313" key="10">
    <source>
        <dbReference type="Proteomes" id="UP000683517"/>
    </source>
</evidence>
<feature type="domain" description="Protein glycosylation ligase" evidence="8">
    <location>
        <begin position="151"/>
        <end position="176"/>
    </location>
</feature>
<evidence type="ECO:0000259" key="7">
    <source>
        <dbReference type="Pfam" id="PF11846"/>
    </source>
</evidence>
<feature type="transmembrane region" description="Helical" evidence="5">
    <location>
        <begin position="379"/>
        <end position="396"/>
    </location>
</feature>